<dbReference type="GeneID" id="105269154"/>
<dbReference type="SMART" id="SM00020">
    <property type="entry name" value="Tryp_SPc"/>
    <property type="match status" value="1"/>
</dbReference>
<dbReference type="CDD" id="cd00190">
    <property type="entry name" value="Tryp_SPc"/>
    <property type="match status" value="1"/>
</dbReference>
<name>A0A0C9R7P5_9HYME</name>
<protein>
    <submittedName>
        <fullName evidence="11">Serine protease snake isoform X1</fullName>
    </submittedName>
    <submittedName>
        <fullName evidence="9">Snk_4 protein</fullName>
    </submittedName>
</protein>
<dbReference type="InterPro" id="IPR009003">
    <property type="entry name" value="Peptidase_S1_PA"/>
</dbReference>
<dbReference type="InterPro" id="IPR001254">
    <property type="entry name" value="Trypsin_dom"/>
</dbReference>
<dbReference type="PANTHER" id="PTHR24252:SF7">
    <property type="entry name" value="HYALIN"/>
    <property type="match status" value="1"/>
</dbReference>
<proteinExistence type="predicted"/>
<dbReference type="FunFam" id="2.40.10.10:FF:000068">
    <property type="entry name" value="transmembrane protease serine 2"/>
    <property type="match status" value="1"/>
</dbReference>
<keyword evidence="10" id="KW-1185">Reference proteome</keyword>
<reference evidence="11" key="2">
    <citation type="submission" date="2025-04" db="UniProtKB">
        <authorList>
            <consortium name="RefSeq"/>
        </authorList>
    </citation>
    <scope>IDENTIFICATION</scope>
    <source>
        <strain evidence="11">USDA-PBARC FA_bdor</strain>
        <tissue evidence="11">Whole organism</tissue>
    </source>
</reference>
<evidence type="ECO:0000313" key="9">
    <source>
        <dbReference type="EMBL" id="JAG73817.1"/>
    </source>
</evidence>
<dbReference type="PROSITE" id="PS00135">
    <property type="entry name" value="TRYPSIN_SER"/>
    <property type="match status" value="1"/>
</dbReference>
<evidence type="ECO:0000256" key="7">
    <source>
        <dbReference type="SAM" id="SignalP"/>
    </source>
</evidence>
<dbReference type="EMBL" id="GBYB01004050">
    <property type="protein sequence ID" value="JAG73817.1"/>
    <property type="molecule type" value="Transcribed_RNA"/>
</dbReference>
<dbReference type="PROSITE" id="PS00134">
    <property type="entry name" value="TRYPSIN_HIS"/>
    <property type="match status" value="1"/>
</dbReference>
<evidence type="ECO:0000256" key="4">
    <source>
        <dbReference type="ARBA" id="ARBA00023157"/>
    </source>
</evidence>
<keyword evidence="2" id="KW-0964">Secreted</keyword>
<evidence type="ECO:0000313" key="11">
    <source>
        <dbReference type="RefSeq" id="XP_011307492.1"/>
    </source>
</evidence>
<dbReference type="InterPro" id="IPR001314">
    <property type="entry name" value="Peptidase_S1A"/>
</dbReference>
<dbReference type="GO" id="GO:0004252">
    <property type="term" value="F:serine-type endopeptidase activity"/>
    <property type="evidence" value="ECO:0007669"/>
    <property type="project" value="InterPro"/>
</dbReference>
<feature type="domain" description="Peptidase S1" evidence="8">
    <location>
        <begin position="97"/>
        <end position="340"/>
    </location>
</feature>
<keyword evidence="4" id="KW-1015">Disulfide bond</keyword>
<dbReference type="PRINTS" id="PR00722">
    <property type="entry name" value="CHYMOTRYPSIN"/>
</dbReference>
<organism evidence="9">
    <name type="scientific">Fopius arisanus</name>
    <dbReference type="NCBI Taxonomy" id="64838"/>
    <lineage>
        <taxon>Eukaryota</taxon>
        <taxon>Metazoa</taxon>
        <taxon>Ecdysozoa</taxon>
        <taxon>Arthropoda</taxon>
        <taxon>Hexapoda</taxon>
        <taxon>Insecta</taxon>
        <taxon>Pterygota</taxon>
        <taxon>Neoptera</taxon>
        <taxon>Endopterygota</taxon>
        <taxon>Hymenoptera</taxon>
        <taxon>Apocrita</taxon>
        <taxon>Ichneumonoidea</taxon>
        <taxon>Braconidae</taxon>
        <taxon>Opiinae</taxon>
        <taxon>Fopius</taxon>
    </lineage>
</organism>
<dbReference type="Proteomes" id="UP000694866">
    <property type="component" value="Unplaced"/>
</dbReference>
<evidence type="ECO:0000256" key="6">
    <source>
        <dbReference type="RuleBase" id="RU363034"/>
    </source>
</evidence>
<dbReference type="Gene3D" id="2.40.10.10">
    <property type="entry name" value="Trypsin-like serine proteases"/>
    <property type="match status" value="1"/>
</dbReference>
<comment type="subcellular location">
    <subcellularLocation>
        <location evidence="1">Secreted</location>
    </subcellularLocation>
</comment>
<dbReference type="GO" id="GO:0005576">
    <property type="term" value="C:extracellular region"/>
    <property type="evidence" value="ECO:0007669"/>
    <property type="project" value="UniProtKB-SubCell"/>
</dbReference>
<dbReference type="AlphaFoldDB" id="A0A0C9R7P5"/>
<gene>
    <name evidence="9" type="primary">snk_4</name>
    <name evidence="11" type="synonym">LOC105269154</name>
    <name evidence="9" type="ORF">g.16013</name>
</gene>
<evidence type="ECO:0000256" key="1">
    <source>
        <dbReference type="ARBA" id="ARBA00004613"/>
    </source>
</evidence>
<evidence type="ECO:0000256" key="2">
    <source>
        <dbReference type="ARBA" id="ARBA00022525"/>
    </source>
</evidence>
<dbReference type="InterPro" id="IPR018114">
    <property type="entry name" value="TRYPSIN_HIS"/>
</dbReference>
<accession>A0A9R1TE21</accession>
<dbReference type="InterPro" id="IPR043504">
    <property type="entry name" value="Peptidase_S1_PA_chymotrypsin"/>
</dbReference>
<feature type="chain" id="PRO_5044541643" evidence="7">
    <location>
        <begin position="21"/>
        <end position="341"/>
    </location>
</feature>
<accession>A0A0C9R7P5</accession>
<keyword evidence="6 11" id="KW-0645">Protease</keyword>
<dbReference type="InterPro" id="IPR033116">
    <property type="entry name" value="TRYPSIN_SER"/>
</dbReference>
<keyword evidence="3 7" id="KW-0732">Signal</keyword>
<evidence type="ECO:0000256" key="3">
    <source>
        <dbReference type="ARBA" id="ARBA00022729"/>
    </source>
</evidence>
<feature type="signal peptide" evidence="7">
    <location>
        <begin position="1"/>
        <end position="20"/>
    </location>
</feature>
<reference evidence="9" key="1">
    <citation type="submission" date="2015-01" db="EMBL/GenBank/DDBJ databases">
        <title>Transcriptome Assembly of Fopius arisanus.</title>
        <authorList>
            <person name="Geib S."/>
        </authorList>
    </citation>
    <scope>NUCLEOTIDE SEQUENCE</scope>
</reference>
<dbReference type="OrthoDB" id="6339452at2759"/>
<keyword evidence="5" id="KW-0325">Glycoprotein</keyword>
<dbReference type="RefSeq" id="XP_011307492.1">
    <property type="nucleotide sequence ID" value="XM_011309190.1"/>
</dbReference>
<evidence type="ECO:0000259" key="8">
    <source>
        <dbReference type="PROSITE" id="PS50240"/>
    </source>
</evidence>
<evidence type="ECO:0000256" key="5">
    <source>
        <dbReference type="ARBA" id="ARBA00023180"/>
    </source>
</evidence>
<sequence length="341" mass="37756">MMGYSTWVVIVFLFTSITHSYSVGSNILQSSRFIQRRNNSNGINNEDNWSSKKSESSNERISEKKCREYQYEHSHSKLLGTDDIPKSECSLSIDSRISGGRGVLGEDFPHMVALGWFEKHLKFIHRCGGSLISEKWILTAAHCTDNFLKKRGVARLGISRLSAIRSGVIIGVVKIIRHPNYKHPRLYGDIALMELARGVKLSDKIKPACLYSSLGVLPEVVSATGWGSLEFGNEQVQDNLRMVKLKTIDTLTCALAYNQTIAIPHGIVPSMLCAGDPQGGWKGDTCRGDSGGPLQIFNAKNCAHVIVGITSFGKLCGTPEFPGVYTRVAYYLDWIESIVWP</sequence>
<dbReference type="GO" id="GO:0006508">
    <property type="term" value="P:proteolysis"/>
    <property type="evidence" value="ECO:0007669"/>
    <property type="project" value="UniProtKB-KW"/>
</dbReference>
<keyword evidence="6" id="KW-0378">Hydrolase</keyword>
<dbReference type="SUPFAM" id="SSF50494">
    <property type="entry name" value="Trypsin-like serine proteases"/>
    <property type="match status" value="1"/>
</dbReference>
<dbReference type="Pfam" id="PF00089">
    <property type="entry name" value="Trypsin"/>
    <property type="match status" value="1"/>
</dbReference>
<dbReference type="PROSITE" id="PS50240">
    <property type="entry name" value="TRYPSIN_DOM"/>
    <property type="match status" value="1"/>
</dbReference>
<dbReference type="FunFam" id="2.40.10.10:FF:000054">
    <property type="entry name" value="Complement C1r subcomponent"/>
    <property type="match status" value="1"/>
</dbReference>
<keyword evidence="6" id="KW-0720">Serine protease</keyword>
<evidence type="ECO:0000313" key="10">
    <source>
        <dbReference type="Proteomes" id="UP000694866"/>
    </source>
</evidence>
<dbReference type="PANTHER" id="PTHR24252">
    <property type="entry name" value="ACROSIN-RELATED"/>
    <property type="match status" value="1"/>
</dbReference>
<dbReference type="KEGG" id="fas:105269154"/>